<evidence type="ECO:0000256" key="2">
    <source>
        <dbReference type="ARBA" id="ARBA00022679"/>
    </source>
</evidence>
<dbReference type="GO" id="GO:0032259">
    <property type="term" value="P:methylation"/>
    <property type="evidence" value="ECO:0000318"/>
    <property type="project" value="GO_Central"/>
</dbReference>
<dbReference type="eggNOG" id="KOG3178">
    <property type="taxonomic scope" value="Eukaryota"/>
</dbReference>
<dbReference type="SUPFAM" id="SSF46785">
    <property type="entry name" value="Winged helix' DNA-binding domain"/>
    <property type="match status" value="1"/>
</dbReference>
<dbReference type="InterPro" id="IPR029063">
    <property type="entry name" value="SAM-dependent_MTases_sf"/>
</dbReference>
<dbReference type="GeneID" id="104590845"/>
<dbReference type="KEGG" id="nnu:104590845"/>
<evidence type="ECO:0000256" key="1">
    <source>
        <dbReference type="ARBA" id="ARBA00022603"/>
    </source>
</evidence>
<keyword evidence="1 7" id="KW-0489">Methyltransferase</keyword>
<dbReference type="InterPro" id="IPR036390">
    <property type="entry name" value="WH_DNA-bd_sf"/>
</dbReference>
<evidence type="ECO:0000313" key="9">
    <source>
        <dbReference type="RefSeq" id="XP_010247902.1"/>
    </source>
</evidence>
<dbReference type="Gene3D" id="3.40.50.150">
    <property type="entry name" value="Vaccinia Virus protein VP39"/>
    <property type="match status" value="1"/>
</dbReference>
<keyword evidence="2 7" id="KW-0808">Transferase</keyword>
<dbReference type="Pfam" id="PF08100">
    <property type="entry name" value="Dimerisation"/>
    <property type="match status" value="1"/>
</dbReference>
<reference evidence="9" key="2">
    <citation type="submission" date="2025-04" db="UniProtKB">
        <authorList>
            <consortium name="RefSeq"/>
        </authorList>
    </citation>
    <scope>IDENTIFICATION</scope>
</reference>
<dbReference type="AlphaFoldDB" id="A0A1U7Z9Y7"/>
<keyword evidence="3" id="KW-0949">S-adenosyl-L-methionine</keyword>
<dbReference type="Proteomes" id="UP000189703">
    <property type="component" value="Unplaced"/>
</dbReference>
<feature type="active site" description="Proton acceptor" evidence="4">
    <location>
        <position position="253"/>
    </location>
</feature>
<evidence type="ECO:0000256" key="4">
    <source>
        <dbReference type="PIRSR" id="PIRSR005739-1"/>
    </source>
</evidence>
<evidence type="ECO:0000313" key="8">
    <source>
        <dbReference type="Proteomes" id="UP000189703"/>
    </source>
</evidence>
<dbReference type="RefSeq" id="XP_010247902.1">
    <property type="nucleotide sequence ID" value="XM_010249600.2"/>
</dbReference>
<dbReference type="Gene3D" id="1.10.10.10">
    <property type="entry name" value="Winged helix-like DNA-binding domain superfamily/Winged helix DNA-binding domain"/>
    <property type="match status" value="1"/>
</dbReference>
<proteinExistence type="evidence at transcript level"/>
<dbReference type="PIRSF" id="PIRSF005739">
    <property type="entry name" value="O-mtase"/>
    <property type="match status" value="1"/>
</dbReference>
<dbReference type="InterPro" id="IPR001077">
    <property type="entry name" value="COMT_C"/>
</dbReference>
<dbReference type="InterPro" id="IPR012967">
    <property type="entry name" value="COMT_dimerisation"/>
</dbReference>
<feature type="domain" description="O-methyltransferase C-terminal" evidence="5">
    <location>
        <begin position="122"/>
        <end position="327"/>
    </location>
</feature>
<evidence type="ECO:0000259" key="5">
    <source>
        <dbReference type="Pfam" id="PF00891"/>
    </source>
</evidence>
<dbReference type="OMA" id="ICECMAD"/>
<dbReference type="GO" id="GO:0008171">
    <property type="term" value="F:O-methyltransferase activity"/>
    <property type="evidence" value="ECO:0000318"/>
    <property type="project" value="GO_Central"/>
</dbReference>
<dbReference type="SUPFAM" id="SSF53335">
    <property type="entry name" value="S-adenosyl-L-methionine-dependent methyltransferases"/>
    <property type="match status" value="1"/>
</dbReference>
<evidence type="ECO:0000256" key="3">
    <source>
        <dbReference type="ARBA" id="ARBA00022691"/>
    </source>
</evidence>
<evidence type="ECO:0000259" key="6">
    <source>
        <dbReference type="Pfam" id="PF08100"/>
    </source>
</evidence>
<dbReference type="PROSITE" id="PS51683">
    <property type="entry name" value="SAM_OMT_II"/>
    <property type="match status" value="1"/>
</dbReference>
<dbReference type="Pfam" id="PF00891">
    <property type="entry name" value="Methyltransf_2"/>
    <property type="match status" value="1"/>
</dbReference>
<dbReference type="GO" id="GO:0008757">
    <property type="term" value="F:S-adenosylmethionine-dependent methyltransferase activity"/>
    <property type="evidence" value="ECO:0000318"/>
    <property type="project" value="GO_Central"/>
</dbReference>
<evidence type="ECO:0000313" key="7">
    <source>
        <dbReference type="EMBL" id="AXJ91464.1"/>
    </source>
</evidence>
<accession>A0A1U7Z9Y7</accession>
<dbReference type="STRING" id="4432.A0A1U7Z9Y7"/>
<dbReference type="InterPro" id="IPR016461">
    <property type="entry name" value="COMT-like"/>
</dbReference>
<dbReference type="PANTHER" id="PTHR11746">
    <property type="entry name" value="O-METHYLTRANSFERASE"/>
    <property type="match status" value="1"/>
</dbReference>
<feature type="domain" description="O-methyltransferase dimerisation" evidence="6">
    <location>
        <begin position="20"/>
        <end position="100"/>
    </location>
</feature>
<keyword evidence="8" id="KW-1185">Reference proteome</keyword>
<dbReference type="InterPro" id="IPR036388">
    <property type="entry name" value="WH-like_DNA-bd_sf"/>
</dbReference>
<protein>
    <submittedName>
        <fullName evidence="9">(RS)-norcoclaurine 6-O-methyltransferase-like</fullName>
    </submittedName>
    <submittedName>
        <fullName evidence="7">Norcoclaurine 6-O-methyltransferase 2</fullName>
    </submittedName>
</protein>
<name>A0A1U7Z9Y7_NELNU</name>
<sequence>MEIQKEVQAADVEIRKFGYGFADILVIRCAIQLGIADIIHKQGEPLTLSELEAQIPVKPVNTDHLHRLMRYMVHMKIFTKETPDGEERYGLAPLGKFLVNGWDRNMVSAILAVTDKDFMVPWYRLKDSLVGEGTAFEKALGKTICECMADHPEKKKPFNEAMACDTTRLLTSALIQDCKDLFQGIMSLVDVGGGTGTAMRDIAKTFPHLKCTIYDLPHVIADSPDYPEVDRIAGNMFKHIPSADGILLKCILHDLGDRQCIEILQRCKESVPREGGKVIIVDIVLDPESTDPLTKARLRLDLDMMVYTGGKERSEAEWKKLLNAAGFPRYKILHIAAVQSVIEAYPY</sequence>
<organism evidence="8 9">
    <name type="scientific">Nelumbo nucifera</name>
    <name type="common">Sacred lotus</name>
    <dbReference type="NCBI Taxonomy" id="4432"/>
    <lineage>
        <taxon>Eukaryota</taxon>
        <taxon>Viridiplantae</taxon>
        <taxon>Streptophyta</taxon>
        <taxon>Embryophyta</taxon>
        <taxon>Tracheophyta</taxon>
        <taxon>Spermatophyta</taxon>
        <taxon>Magnoliopsida</taxon>
        <taxon>Proteales</taxon>
        <taxon>Nelumbonaceae</taxon>
        <taxon>Nelumbo</taxon>
    </lineage>
</organism>
<gene>
    <name evidence="9" type="primary">LOC104590845</name>
    <name evidence="7" type="synonym">6OMT</name>
</gene>
<dbReference type="GO" id="GO:0046983">
    <property type="term" value="F:protein dimerization activity"/>
    <property type="evidence" value="ECO:0007669"/>
    <property type="project" value="InterPro"/>
</dbReference>
<dbReference type="EMBL" id="MG517491">
    <property type="protein sequence ID" value="AXJ91464.1"/>
    <property type="molecule type" value="mRNA"/>
</dbReference>
<dbReference type="OrthoDB" id="1606438at2759"/>
<reference evidence="7" key="1">
    <citation type="journal article" date="2018" name="ACS Omega 0">
        <title>Co-regulation of biosynthetic genes and transcription factors for aporphine-type alkaloid production in wounded lotus provides insight into the biosynthetic pathway of nuciferine.</title>
        <authorList>
            <person name="Meelaph T."/>
            <person name="Kobtrakul K."/>
            <person name="Chansilpa N.N."/>
            <person name="Han Y."/>
            <person name="Rani D."/>
            <person name="De-Eknamkul W."/>
            <person name="Vimolmangkang S."/>
        </authorList>
    </citation>
    <scope>NUCLEOTIDE SEQUENCE</scope>
</reference>